<dbReference type="STRING" id="226910.UCMB321_4848"/>
<dbReference type="AlphaFoldDB" id="A0A0C2HWS6"/>
<name>A0A0C2HWS6_9PSED</name>
<dbReference type="EMBL" id="JXDG01000061">
    <property type="protein sequence ID" value="KIH81606.1"/>
    <property type="molecule type" value="Genomic_DNA"/>
</dbReference>
<comment type="caution">
    <text evidence="2">The sequence shown here is derived from an EMBL/GenBank/DDBJ whole genome shotgun (WGS) entry which is preliminary data.</text>
</comment>
<gene>
    <name evidence="2" type="ORF">UCMB321_4848</name>
</gene>
<evidence type="ECO:0008006" key="4">
    <source>
        <dbReference type="Google" id="ProtNLM"/>
    </source>
</evidence>
<protein>
    <recommendedName>
        <fullName evidence="4">Bacterial toxin 24 domain-containing protein</fullName>
    </recommendedName>
</protein>
<accession>A0A0C2HWS6</accession>
<evidence type="ECO:0000313" key="2">
    <source>
        <dbReference type="EMBL" id="KIH81606.1"/>
    </source>
</evidence>
<feature type="region of interest" description="Disordered" evidence="1">
    <location>
        <begin position="44"/>
        <end position="78"/>
    </location>
</feature>
<feature type="compositionally biased region" description="Basic and acidic residues" evidence="1">
    <location>
        <begin position="439"/>
        <end position="481"/>
    </location>
</feature>
<reference evidence="2 3" key="1">
    <citation type="submission" date="2015-01" db="EMBL/GenBank/DDBJ databases">
        <title>Complete genome of Pseudomonas batumici UCM B-321 producer of the batumin antibiotic with strong antistaphilococcal and potential anticancer activity.</title>
        <authorList>
            <person name="Klochko V.V."/>
            <person name="Zelena L.B."/>
            <person name="Elena K.A."/>
            <person name="Reva O.N."/>
        </authorList>
    </citation>
    <scope>NUCLEOTIDE SEQUENCE [LARGE SCALE GENOMIC DNA]</scope>
    <source>
        <strain evidence="2 3">UCM B-321</strain>
    </source>
</reference>
<dbReference type="Proteomes" id="UP000031535">
    <property type="component" value="Unassembled WGS sequence"/>
</dbReference>
<sequence length="502" mass="55614">MRSLPFGLERKLRQLGRTPDFLFPSVPLKERTTVETGISLTVGHYDSRGNYSPTPGPCIPLPPRNSERRAPPPTPYNGDFYSQAKRVIEHKVPPSNCHVGLKFIWDNGEGLGCDLPCVLIPANGDPIRIRLDEHSRFVGSIPDGPYQAQMLADFDTEELALRSRAEVQAALEAILVAERAEAAALQAVQDERSFVANAFYTHLAIGKGALYGAWGLVKSLKEYGDLLNPFITFANVVVAAWNADASNGGSWIASFRSNFSHEQHRELVEALGFDPSKITREQLAESYETACFVMDDGPSRDLLARFAVDYVKAQNREEIAEFSGAVVFEIVLITLLVMYTGGAGVAGKGTASVRNLALTQRLGTGLKRLGQGLKNARIKKAGRAEGKGAGAQVVRLEWPKEIDPATLYRPDRKLVNDKDGRPVPDAQEPHTQLANKRGRKDEYRQAREWHLNKDGKLEPKRDIDFTDHRRPREHTNPHQHDFIPNPTGGTPKHGPARPLEYP</sequence>
<proteinExistence type="predicted"/>
<dbReference type="PATRIC" id="fig|226910.6.peg.4839"/>
<feature type="compositionally biased region" description="Pro residues" evidence="1">
    <location>
        <begin position="54"/>
        <end position="63"/>
    </location>
</feature>
<feature type="compositionally biased region" description="Basic and acidic residues" evidence="1">
    <location>
        <begin position="409"/>
        <end position="422"/>
    </location>
</feature>
<evidence type="ECO:0000256" key="1">
    <source>
        <dbReference type="SAM" id="MobiDB-lite"/>
    </source>
</evidence>
<evidence type="ECO:0000313" key="3">
    <source>
        <dbReference type="Proteomes" id="UP000031535"/>
    </source>
</evidence>
<organism evidence="2 3">
    <name type="scientific">Pseudomonas batumici</name>
    <dbReference type="NCBI Taxonomy" id="226910"/>
    <lineage>
        <taxon>Bacteria</taxon>
        <taxon>Pseudomonadati</taxon>
        <taxon>Pseudomonadota</taxon>
        <taxon>Gammaproteobacteria</taxon>
        <taxon>Pseudomonadales</taxon>
        <taxon>Pseudomonadaceae</taxon>
        <taxon>Pseudomonas</taxon>
    </lineage>
</organism>
<feature type="region of interest" description="Disordered" evidence="1">
    <location>
        <begin position="409"/>
        <end position="502"/>
    </location>
</feature>
<keyword evidence="3" id="KW-1185">Reference proteome</keyword>